<comment type="similarity">
    <text evidence="1">Belongs to the arrestin family.</text>
</comment>
<name>A0A813P8J8_9BILA</name>
<reference evidence="3" key="1">
    <citation type="submission" date="2021-02" db="EMBL/GenBank/DDBJ databases">
        <authorList>
            <person name="Nowell W R."/>
        </authorList>
    </citation>
    <scope>NUCLEOTIDE SEQUENCE</scope>
    <source>
        <strain evidence="3">Ploen Becks lab</strain>
    </source>
</reference>
<dbReference type="InterPro" id="IPR014752">
    <property type="entry name" value="Arrestin-like_C"/>
</dbReference>
<organism evidence="3 4">
    <name type="scientific">Brachionus calyciflorus</name>
    <dbReference type="NCBI Taxonomy" id="104777"/>
    <lineage>
        <taxon>Eukaryota</taxon>
        <taxon>Metazoa</taxon>
        <taxon>Spiralia</taxon>
        <taxon>Gnathifera</taxon>
        <taxon>Rotifera</taxon>
        <taxon>Eurotatoria</taxon>
        <taxon>Monogononta</taxon>
        <taxon>Pseudotrocha</taxon>
        <taxon>Ploima</taxon>
        <taxon>Brachionidae</taxon>
        <taxon>Brachionus</taxon>
    </lineage>
</organism>
<dbReference type="SUPFAM" id="SSF81296">
    <property type="entry name" value="E set domains"/>
    <property type="match status" value="2"/>
</dbReference>
<protein>
    <recommendedName>
        <fullName evidence="2">Arrestin C-terminal-like domain-containing protein</fullName>
    </recommendedName>
</protein>
<evidence type="ECO:0000259" key="2">
    <source>
        <dbReference type="SMART" id="SM01017"/>
    </source>
</evidence>
<dbReference type="PANTHER" id="PTHR11188">
    <property type="entry name" value="ARRESTIN DOMAIN CONTAINING PROTEIN"/>
    <property type="match status" value="1"/>
</dbReference>
<dbReference type="GO" id="GO:0005737">
    <property type="term" value="C:cytoplasm"/>
    <property type="evidence" value="ECO:0007669"/>
    <property type="project" value="TreeGrafter"/>
</dbReference>
<proteinExistence type="inferred from homology"/>
<dbReference type="PANTHER" id="PTHR11188:SF176">
    <property type="entry name" value="ARRESTIN DOMAIN-CONTAINING PROTEIN 1"/>
    <property type="match status" value="1"/>
</dbReference>
<dbReference type="Pfam" id="PF02752">
    <property type="entry name" value="Arrestin_C"/>
    <property type="match status" value="1"/>
</dbReference>
<dbReference type="GO" id="GO:0015031">
    <property type="term" value="P:protein transport"/>
    <property type="evidence" value="ECO:0007669"/>
    <property type="project" value="TreeGrafter"/>
</dbReference>
<sequence length="307" mass="35182">MVHIDSLDILFDKENPVYFPGEYLNGQVSLKLSDDLKINSVRLILRGDAKVYWVKDVSSADEYKKIHNVHSNENYFHLDLNIINKETCPYLRSGYHHYPFSIKLPDNLPSTFHHDHGKIQYSIKALIDIPWGFDKEIKKPFIMMANKDLNLIQGLNEIKTVLDQKIMGFGLIKSKPIRIVFTVLKTGFVPGESVIFSVSIENESNRDVLNMKVTLIQNCKFTVNDESITDRRKLNSIEYDKRIIAKTTERWTCSSFVIPLQLCPTSDDACNLIHVSYELVLKFDSSGFSKSKKISIPIVIGTVPIRN</sequence>
<evidence type="ECO:0000256" key="1">
    <source>
        <dbReference type="ARBA" id="ARBA00005298"/>
    </source>
</evidence>
<dbReference type="SMART" id="SM01017">
    <property type="entry name" value="Arrestin_C"/>
    <property type="match status" value="1"/>
</dbReference>
<dbReference type="Pfam" id="PF00339">
    <property type="entry name" value="Arrestin_N"/>
    <property type="match status" value="1"/>
</dbReference>
<dbReference type="InterPro" id="IPR011021">
    <property type="entry name" value="Arrestin-like_N"/>
</dbReference>
<dbReference type="InterPro" id="IPR050357">
    <property type="entry name" value="Arrestin_domain-protein"/>
</dbReference>
<feature type="domain" description="Arrestin C-terminal-like" evidence="2">
    <location>
        <begin position="173"/>
        <end position="305"/>
    </location>
</feature>
<gene>
    <name evidence="3" type="ORF">OXX778_LOCUS3891</name>
</gene>
<comment type="caution">
    <text evidence="3">The sequence shown here is derived from an EMBL/GenBank/DDBJ whole genome shotgun (WGS) entry which is preliminary data.</text>
</comment>
<dbReference type="InterPro" id="IPR011022">
    <property type="entry name" value="Arrestin_C-like"/>
</dbReference>
<keyword evidence="4" id="KW-1185">Reference proteome</keyword>
<dbReference type="InterPro" id="IPR014756">
    <property type="entry name" value="Ig_E-set"/>
</dbReference>
<evidence type="ECO:0000313" key="4">
    <source>
        <dbReference type="Proteomes" id="UP000663879"/>
    </source>
</evidence>
<dbReference type="EMBL" id="CAJNOC010000362">
    <property type="protein sequence ID" value="CAF0750570.1"/>
    <property type="molecule type" value="Genomic_DNA"/>
</dbReference>
<accession>A0A813P8J8</accession>
<dbReference type="Gene3D" id="2.60.40.640">
    <property type="match status" value="2"/>
</dbReference>
<dbReference type="Proteomes" id="UP000663879">
    <property type="component" value="Unassembled WGS sequence"/>
</dbReference>
<dbReference type="AlphaFoldDB" id="A0A813P8J8"/>
<evidence type="ECO:0000313" key="3">
    <source>
        <dbReference type="EMBL" id="CAF0750570.1"/>
    </source>
</evidence>
<dbReference type="OrthoDB" id="2333384at2759"/>